<name>A0A9N9CQ53_9GLOM</name>
<keyword evidence="1" id="KW-0812">Transmembrane</keyword>
<dbReference type="InterPro" id="IPR018750">
    <property type="entry name" value="DUF2306_membrane"/>
</dbReference>
<proteinExistence type="predicted"/>
<dbReference type="OrthoDB" id="193478at2759"/>
<feature type="transmembrane region" description="Helical" evidence="1">
    <location>
        <begin position="106"/>
        <end position="129"/>
    </location>
</feature>
<feature type="transmembrane region" description="Helical" evidence="1">
    <location>
        <begin position="42"/>
        <end position="63"/>
    </location>
</feature>
<organism evidence="2 3">
    <name type="scientific">Ambispora leptoticha</name>
    <dbReference type="NCBI Taxonomy" id="144679"/>
    <lineage>
        <taxon>Eukaryota</taxon>
        <taxon>Fungi</taxon>
        <taxon>Fungi incertae sedis</taxon>
        <taxon>Mucoromycota</taxon>
        <taxon>Glomeromycotina</taxon>
        <taxon>Glomeromycetes</taxon>
        <taxon>Archaeosporales</taxon>
        <taxon>Ambisporaceae</taxon>
        <taxon>Ambispora</taxon>
    </lineage>
</organism>
<evidence type="ECO:0000256" key="1">
    <source>
        <dbReference type="SAM" id="Phobius"/>
    </source>
</evidence>
<keyword evidence="3" id="KW-1185">Reference proteome</keyword>
<evidence type="ECO:0000313" key="2">
    <source>
        <dbReference type="EMBL" id="CAG8607880.1"/>
    </source>
</evidence>
<protein>
    <submittedName>
        <fullName evidence="2">6911_t:CDS:1</fullName>
    </submittedName>
</protein>
<keyword evidence="1" id="KW-0472">Membrane</keyword>
<sequence>MDLKDESSSRHLNLKKVNVDHSSSGDAPSTPNTFQLVTEEELIGRLIILGSVVASIGGLFYVFIRGTVGGTQMNVSFSIYGFLFFFSALLTFYYARKRDFGQHKRWAVRTFALAIGSALYRLYVFLLISDVKNSAMSEEQKKSLIITGWLFYFPNLLIAELIIWLLWGYGRQPRIISVIEKVENKLHHKNNSDDTQKFV</sequence>
<evidence type="ECO:0000313" key="3">
    <source>
        <dbReference type="Proteomes" id="UP000789508"/>
    </source>
</evidence>
<comment type="caution">
    <text evidence="2">The sequence shown here is derived from an EMBL/GenBank/DDBJ whole genome shotgun (WGS) entry which is preliminary data.</text>
</comment>
<dbReference type="EMBL" id="CAJVPS010004791">
    <property type="protein sequence ID" value="CAG8607880.1"/>
    <property type="molecule type" value="Genomic_DNA"/>
</dbReference>
<keyword evidence="1" id="KW-1133">Transmembrane helix</keyword>
<feature type="transmembrane region" description="Helical" evidence="1">
    <location>
        <begin position="149"/>
        <end position="167"/>
    </location>
</feature>
<dbReference type="Proteomes" id="UP000789508">
    <property type="component" value="Unassembled WGS sequence"/>
</dbReference>
<feature type="transmembrane region" description="Helical" evidence="1">
    <location>
        <begin position="75"/>
        <end position="94"/>
    </location>
</feature>
<dbReference type="Pfam" id="PF10067">
    <property type="entry name" value="DUF2306"/>
    <property type="match status" value="1"/>
</dbReference>
<accession>A0A9N9CQ53</accession>
<gene>
    <name evidence="2" type="ORF">ALEPTO_LOCUS8433</name>
</gene>
<dbReference type="AlphaFoldDB" id="A0A9N9CQ53"/>
<reference evidence="2" key="1">
    <citation type="submission" date="2021-06" db="EMBL/GenBank/DDBJ databases">
        <authorList>
            <person name="Kallberg Y."/>
            <person name="Tangrot J."/>
            <person name="Rosling A."/>
        </authorList>
    </citation>
    <scope>NUCLEOTIDE SEQUENCE</scope>
    <source>
        <strain evidence="2">FL130A</strain>
    </source>
</reference>